<dbReference type="RefSeq" id="XP_070913800.1">
    <property type="nucleotide sequence ID" value="XM_071057699.1"/>
</dbReference>
<comment type="caution">
    <text evidence="1">The sequence shown here is derived from an EMBL/GenBank/DDBJ whole genome shotgun (WGS) entry which is preliminary data.</text>
</comment>
<evidence type="ECO:0000313" key="1">
    <source>
        <dbReference type="EMBL" id="GAB1312067.1"/>
    </source>
</evidence>
<proteinExistence type="predicted"/>
<dbReference type="GeneID" id="98173022"/>
<organism evidence="1 2">
    <name type="scientific">Madurella fahalii</name>
    <dbReference type="NCBI Taxonomy" id="1157608"/>
    <lineage>
        <taxon>Eukaryota</taxon>
        <taxon>Fungi</taxon>
        <taxon>Dikarya</taxon>
        <taxon>Ascomycota</taxon>
        <taxon>Pezizomycotina</taxon>
        <taxon>Sordariomycetes</taxon>
        <taxon>Sordariomycetidae</taxon>
        <taxon>Sordariales</taxon>
        <taxon>Sordariales incertae sedis</taxon>
        <taxon>Madurella</taxon>
    </lineage>
</organism>
<sequence>MTAARDPSEVTMGAAMASLDLSALPTSPESESEHEHCIDIVSVDGYTFDQIVEYIVDAHRCGTESIISLRCPADFAWDLSARLNEKLIELDELEIRRFEYDYQSGIAYIDIMVETSLHSQFLVGAHCYIEISFARFTATIQDATIRRRITQDIRNFSTSHIAKKDEILKQGDFAFGPAMNKLPCLVGEVS</sequence>
<gene>
    <name evidence="1" type="ORF">MFIFM68171_02277</name>
</gene>
<keyword evidence="2" id="KW-1185">Reference proteome</keyword>
<dbReference type="Proteomes" id="UP001628179">
    <property type="component" value="Unassembled WGS sequence"/>
</dbReference>
<name>A0ABQ0G2S5_9PEZI</name>
<evidence type="ECO:0000313" key="2">
    <source>
        <dbReference type="Proteomes" id="UP001628179"/>
    </source>
</evidence>
<dbReference type="EMBL" id="BAAFSV010000001">
    <property type="protein sequence ID" value="GAB1312067.1"/>
    <property type="molecule type" value="Genomic_DNA"/>
</dbReference>
<reference evidence="1 2" key="1">
    <citation type="submission" date="2024-09" db="EMBL/GenBank/DDBJ databases">
        <title>Itraconazole resistance in Madurella fahalii resulting from another homologue of gene encoding cytochrome P450 14-alpha sterol demethylase (CYP51).</title>
        <authorList>
            <person name="Yoshioka I."/>
            <person name="Fahal A.H."/>
            <person name="Kaneko S."/>
            <person name="Yaguchi T."/>
        </authorList>
    </citation>
    <scope>NUCLEOTIDE SEQUENCE [LARGE SCALE GENOMIC DNA]</scope>
    <source>
        <strain evidence="1 2">IFM 68171</strain>
    </source>
</reference>
<protein>
    <submittedName>
        <fullName evidence="1">Uncharacterized protein</fullName>
    </submittedName>
</protein>
<accession>A0ABQ0G2S5</accession>